<dbReference type="Proteomes" id="UP000011116">
    <property type="component" value="Chromosome 4H"/>
</dbReference>
<evidence type="ECO:0000256" key="1">
    <source>
        <dbReference type="SAM" id="MobiDB-lite"/>
    </source>
</evidence>
<proteinExistence type="predicted"/>
<evidence type="ECO:0000313" key="2">
    <source>
        <dbReference type="EnsemblPlants" id="HORVU.MOREX.r3.4HG0418620.1.CDS1"/>
    </source>
</evidence>
<sequence>MDDGCHVSEVTITLPYRLADMAGGGWPGESLSSASAQWQRATRAASPPFIFIFPKRNVTTDMGWRIKSNRSTCVSSDSDSRIVAAIKKLGSFVHQLLRFTLLAARRRLGGRPGKIVSEASKVGEEGRGGKTPYVVDRSRS</sequence>
<evidence type="ECO:0000313" key="3">
    <source>
        <dbReference type="Proteomes" id="UP000011116"/>
    </source>
</evidence>
<reference evidence="2" key="2">
    <citation type="submission" date="2020-10" db="EMBL/GenBank/DDBJ databases">
        <authorList>
            <person name="Scholz U."/>
            <person name="Mascher M."/>
            <person name="Fiebig A."/>
        </authorList>
    </citation>
    <scope>NUCLEOTIDE SEQUENCE [LARGE SCALE GENOMIC DNA]</scope>
    <source>
        <strain evidence="2">cv. Morex</strain>
    </source>
</reference>
<feature type="region of interest" description="Disordered" evidence="1">
    <location>
        <begin position="117"/>
        <end position="140"/>
    </location>
</feature>
<dbReference type="EnsemblPlants" id="HORVU.MOREX.r3.4HG0418620.1">
    <property type="protein sequence ID" value="HORVU.MOREX.r3.4HG0418620.1.CDS1"/>
    <property type="gene ID" value="HORVU.MOREX.r3.4HG0418620"/>
</dbReference>
<keyword evidence="3" id="KW-1185">Reference proteome</keyword>
<name>A0A8I7BDH1_HORVV</name>
<reference evidence="3" key="1">
    <citation type="journal article" date="2012" name="Nature">
        <title>A physical, genetic and functional sequence assembly of the barley genome.</title>
        <authorList>
            <consortium name="The International Barley Genome Sequencing Consortium"/>
            <person name="Mayer K.F."/>
            <person name="Waugh R."/>
            <person name="Brown J.W."/>
            <person name="Schulman A."/>
            <person name="Langridge P."/>
            <person name="Platzer M."/>
            <person name="Fincher G.B."/>
            <person name="Muehlbauer G.J."/>
            <person name="Sato K."/>
            <person name="Close T.J."/>
            <person name="Wise R.P."/>
            <person name="Stein N."/>
        </authorList>
    </citation>
    <scope>NUCLEOTIDE SEQUENCE [LARGE SCALE GENOMIC DNA]</scope>
    <source>
        <strain evidence="3">cv. Morex</strain>
    </source>
</reference>
<dbReference type="Gramene" id="HORVU.MOREX.r2.4HG0348980.1">
    <property type="protein sequence ID" value="HORVU.MOREX.r2.4HG0348980.1.CDS.1"/>
    <property type="gene ID" value="HORVU.MOREX.r2.4HG0348980"/>
</dbReference>
<accession>A0A8I7BDH1</accession>
<organism evidence="2 3">
    <name type="scientific">Hordeum vulgare subsp. vulgare</name>
    <name type="common">Domesticated barley</name>
    <dbReference type="NCBI Taxonomy" id="112509"/>
    <lineage>
        <taxon>Eukaryota</taxon>
        <taxon>Viridiplantae</taxon>
        <taxon>Streptophyta</taxon>
        <taxon>Embryophyta</taxon>
        <taxon>Tracheophyta</taxon>
        <taxon>Spermatophyta</taxon>
        <taxon>Magnoliopsida</taxon>
        <taxon>Liliopsida</taxon>
        <taxon>Poales</taxon>
        <taxon>Poaceae</taxon>
        <taxon>BOP clade</taxon>
        <taxon>Pooideae</taxon>
        <taxon>Triticodae</taxon>
        <taxon>Triticeae</taxon>
        <taxon>Hordeinae</taxon>
        <taxon>Hordeum</taxon>
    </lineage>
</organism>
<protein>
    <submittedName>
        <fullName evidence="2">Uncharacterized protein</fullName>
    </submittedName>
</protein>
<reference evidence="2" key="3">
    <citation type="submission" date="2022-01" db="UniProtKB">
        <authorList>
            <consortium name="EnsemblPlants"/>
        </authorList>
    </citation>
    <scope>IDENTIFICATION</scope>
    <source>
        <strain evidence="2">subsp. vulgare</strain>
    </source>
</reference>
<dbReference type="Gramene" id="HORVU.MOREX.r3.4HG0418620.1">
    <property type="protein sequence ID" value="HORVU.MOREX.r3.4HG0418620.1.CDS1"/>
    <property type="gene ID" value="HORVU.MOREX.r3.4HG0418620"/>
</dbReference>
<dbReference type="AlphaFoldDB" id="A0A8I7BDH1"/>